<accession>X1Q7H5</accession>
<dbReference type="EMBL" id="BARV01027608">
    <property type="protein sequence ID" value="GAI39229.1"/>
    <property type="molecule type" value="Genomic_DNA"/>
</dbReference>
<sequence length="43" mass="5068">MDMGQAIDWRRFQNEERRSDESHHQLMGLAQTVRENIPDGIQA</sequence>
<comment type="caution">
    <text evidence="2">The sequence shown here is derived from an EMBL/GenBank/DDBJ whole genome shotgun (WGS) entry which is preliminary data.</text>
</comment>
<dbReference type="AlphaFoldDB" id="X1Q7H5"/>
<protein>
    <submittedName>
        <fullName evidence="2">Uncharacterized protein</fullName>
    </submittedName>
</protein>
<gene>
    <name evidence="2" type="ORF">S06H3_44398</name>
</gene>
<evidence type="ECO:0000256" key="1">
    <source>
        <dbReference type="SAM" id="MobiDB-lite"/>
    </source>
</evidence>
<evidence type="ECO:0000313" key="2">
    <source>
        <dbReference type="EMBL" id="GAI39229.1"/>
    </source>
</evidence>
<organism evidence="2">
    <name type="scientific">marine sediment metagenome</name>
    <dbReference type="NCBI Taxonomy" id="412755"/>
    <lineage>
        <taxon>unclassified sequences</taxon>
        <taxon>metagenomes</taxon>
        <taxon>ecological metagenomes</taxon>
    </lineage>
</organism>
<name>X1Q7H5_9ZZZZ</name>
<feature type="region of interest" description="Disordered" evidence="1">
    <location>
        <begin position="1"/>
        <end position="25"/>
    </location>
</feature>
<feature type="non-terminal residue" evidence="2">
    <location>
        <position position="43"/>
    </location>
</feature>
<reference evidence="2" key="1">
    <citation type="journal article" date="2014" name="Front. Microbiol.">
        <title>High frequency of phylogenetically diverse reductive dehalogenase-homologous genes in deep subseafloor sedimentary metagenomes.</title>
        <authorList>
            <person name="Kawai M."/>
            <person name="Futagami T."/>
            <person name="Toyoda A."/>
            <person name="Takaki Y."/>
            <person name="Nishi S."/>
            <person name="Hori S."/>
            <person name="Arai W."/>
            <person name="Tsubouchi T."/>
            <person name="Morono Y."/>
            <person name="Uchiyama I."/>
            <person name="Ito T."/>
            <person name="Fujiyama A."/>
            <person name="Inagaki F."/>
            <person name="Takami H."/>
        </authorList>
    </citation>
    <scope>NUCLEOTIDE SEQUENCE</scope>
    <source>
        <strain evidence="2">Expedition CK06-06</strain>
    </source>
</reference>
<proteinExistence type="predicted"/>
<feature type="compositionally biased region" description="Basic and acidic residues" evidence="1">
    <location>
        <begin position="8"/>
        <end position="24"/>
    </location>
</feature>